<dbReference type="InterPro" id="IPR013766">
    <property type="entry name" value="Thioredoxin_domain"/>
</dbReference>
<organism evidence="7 8">
    <name type="scientific">Emticicia aquatica</name>
    <dbReference type="NCBI Taxonomy" id="1681835"/>
    <lineage>
        <taxon>Bacteria</taxon>
        <taxon>Pseudomonadati</taxon>
        <taxon>Bacteroidota</taxon>
        <taxon>Cytophagia</taxon>
        <taxon>Cytophagales</taxon>
        <taxon>Leadbetterellaceae</taxon>
        <taxon>Emticicia</taxon>
    </lineage>
</organism>
<dbReference type="SUPFAM" id="SSF52833">
    <property type="entry name" value="Thioredoxin-like"/>
    <property type="match status" value="1"/>
</dbReference>
<dbReference type="PANTHER" id="PTHR42852:SF6">
    <property type="entry name" value="THIOL:DISULFIDE INTERCHANGE PROTEIN DSBE"/>
    <property type="match status" value="1"/>
</dbReference>
<dbReference type="InterPro" id="IPR013740">
    <property type="entry name" value="Redoxin"/>
</dbReference>
<dbReference type="InterPro" id="IPR036249">
    <property type="entry name" value="Thioredoxin-like_sf"/>
</dbReference>
<accession>A0ABN8EP24</accession>
<dbReference type="PROSITE" id="PS51352">
    <property type="entry name" value="THIOREDOXIN_2"/>
    <property type="match status" value="1"/>
</dbReference>
<keyword evidence="3" id="KW-1015">Disulfide bond</keyword>
<dbReference type="PANTHER" id="PTHR42852">
    <property type="entry name" value="THIOL:DISULFIDE INTERCHANGE PROTEIN DSBE"/>
    <property type="match status" value="1"/>
</dbReference>
<evidence type="ECO:0000256" key="1">
    <source>
        <dbReference type="ARBA" id="ARBA00004196"/>
    </source>
</evidence>
<feature type="chain" id="PRO_5046022665" evidence="5">
    <location>
        <begin position="18"/>
        <end position="463"/>
    </location>
</feature>
<evidence type="ECO:0000256" key="5">
    <source>
        <dbReference type="SAM" id="SignalP"/>
    </source>
</evidence>
<protein>
    <submittedName>
        <fullName evidence="7">Thiol-disulfide oxidoreductase ResA</fullName>
    </submittedName>
</protein>
<evidence type="ECO:0000313" key="7">
    <source>
        <dbReference type="EMBL" id="CAH0994588.1"/>
    </source>
</evidence>
<evidence type="ECO:0000256" key="4">
    <source>
        <dbReference type="ARBA" id="ARBA00023284"/>
    </source>
</evidence>
<feature type="domain" description="Thioredoxin" evidence="6">
    <location>
        <begin position="321"/>
        <end position="461"/>
    </location>
</feature>
<evidence type="ECO:0000313" key="8">
    <source>
        <dbReference type="Proteomes" id="UP000837932"/>
    </source>
</evidence>
<dbReference type="RefSeq" id="WP_238804472.1">
    <property type="nucleotide sequence ID" value="NZ_CAKLPY010000001.1"/>
</dbReference>
<keyword evidence="5" id="KW-0732">Signal</keyword>
<reference evidence="7" key="1">
    <citation type="submission" date="2021-12" db="EMBL/GenBank/DDBJ databases">
        <authorList>
            <person name="Rodrigo-Torres L."/>
            <person name="Arahal R. D."/>
            <person name="Lucena T."/>
        </authorList>
    </citation>
    <scope>NUCLEOTIDE SEQUENCE</scope>
    <source>
        <strain evidence="7">CECT 8858</strain>
    </source>
</reference>
<comment type="caution">
    <text evidence="7">The sequence shown here is derived from an EMBL/GenBank/DDBJ whole genome shotgun (WGS) entry which is preliminary data.</text>
</comment>
<dbReference type="Pfam" id="PF08534">
    <property type="entry name" value="Redoxin"/>
    <property type="match status" value="1"/>
</dbReference>
<dbReference type="EMBL" id="CAKLPY010000001">
    <property type="protein sequence ID" value="CAH0994588.1"/>
    <property type="molecule type" value="Genomic_DNA"/>
</dbReference>
<keyword evidence="2" id="KW-0201">Cytochrome c-type biogenesis</keyword>
<keyword evidence="8" id="KW-1185">Reference proteome</keyword>
<keyword evidence="4" id="KW-0676">Redox-active center</keyword>
<sequence>MLRLLIILIFFSNSTFAQGQFKLNGEVQNPTERKILITLYRDWVGDEEEYEIKLNDKNQFSFSTNLNHLAYIDFYYADQGFHYWIIEPNDEISIKFNPTNFWESLFFSGNGHEKWHYYTHHRSNFEENRDWEKEAGMLNKAPQQQYFDFLDNEQDVQIAFLEKANNLSEDFIQARKADIIGAIQNYKVNFLSNAKFANLTEEQVNSHLKITELPDSVQANSLEYGNMYQNLMDLFIAKSAFRKKKDLTETEEINLVKSSYNRLLFSFQLIERTIAFKLKNMIEAENITPKIQALVDDFLETATNRDFKNYISKKVNFSKTLTKGSPAKAFKLKDIDGKEVSLKDFLGKTVYLDFWASWCGPCIYDMKFMDAIKAKFQDEIVFIQISLDNETEWRESVKMYDIKGINLRVDENSSVTKNYGVTGIPAYFLIDKKGTFAVSQVSDPSKEEGQELIKQIEEVLSRK</sequence>
<comment type="subcellular location">
    <subcellularLocation>
        <location evidence="1">Cell envelope</location>
    </subcellularLocation>
</comment>
<dbReference type="Proteomes" id="UP000837932">
    <property type="component" value="Unassembled WGS sequence"/>
</dbReference>
<name>A0ABN8EP24_9BACT</name>
<dbReference type="Gene3D" id="3.40.30.10">
    <property type="entry name" value="Glutaredoxin"/>
    <property type="match status" value="1"/>
</dbReference>
<evidence type="ECO:0000256" key="3">
    <source>
        <dbReference type="ARBA" id="ARBA00023157"/>
    </source>
</evidence>
<feature type="signal peptide" evidence="5">
    <location>
        <begin position="1"/>
        <end position="17"/>
    </location>
</feature>
<evidence type="ECO:0000259" key="6">
    <source>
        <dbReference type="PROSITE" id="PS51352"/>
    </source>
</evidence>
<evidence type="ECO:0000256" key="2">
    <source>
        <dbReference type="ARBA" id="ARBA00022748"/>
    </source>
</evidence>
<dbReference type="InterPro" id="IPR050553">
    <property type="entry name" value="Thioredoxin_ResA/DsbE_sf"/>
</dbReference>
<dbReference type="CDD" id="cd02966">
    <property type="entry name" value="TlpA_like_family"/>
    <property type="match status" value="1"/>
</dbReference>
<gene>
    <name evidence="7" type="primary">resA_2</name>
    <name evidence="7" type="ORF">EMA8858_00698</name>
</gene>
<proteinExistence type="predicted"/>